<evidence type="ECO:0000313" key="3">
    <source>
        <dbReference type="EMBL" id="KAG5638523.1"/>
    </source>
</evidence>
<dbReference type="AlphaFoldDB" id="A0A9P7FY73"/>
<feature type="region of interest" description="Disordered" evidence="1">
    <location>
        <begin position="43"/>
        <end position="63"/>
    </location>
</feature>
<evidence type="ECO:0000256" key="1">
    <source>
        <dbReference type="SAM" id="MobiDB-lite"/>
    </source>
</evidence>
<protein>
    <submittedName>
        <fullName evidence="3">Uncharacterized protein</fullName>
    </submittedName>
</protein>
<reference evidence="3" key="1">
    <citation type="submission" date="2021-02" db="EMBL/GenBank/DDBJ databases">
        <authorList>
            <person name="Nieuwenhuis M."/>
            <person name="Van De Peppel L.J.J."/>
        </authorList>
    </citation>
    <scope>NUCLEOTIDE SEQUENCE</scope>
    <source>
        <strain evidence="3">D49</strain>
    </source>
</reference>
<feature type="chain" id="PRO_5040299519" evidence="2">
    <location>
        <begin position="22"/>
        <end position="224"/>
    </location>
</feature>
<organism evidence="3 4">
    <name type="scientific">Sphagnurus paluster</name>
    <dbReference type="NCBI Taxonomy" id="117069"/>
    <lineage>
        <taxon>Eukaryota</taxon>
        <taxon>Fungi</taxon>
        <taxon>Dikarya</taxon>
        <taxon>Basidiomycota</taxon>
        <taxon>Agaricomycotina</taxon>
        <taxon>Agaricomycetes</taxon>
        <taxon>Agaricomycetidae</taxon>
        <taxon>Agaricales</taxon>
        <taxon>Tricholomatineae</taxon>
        <taxon>Lyophyllaceae</taxon>
        <taxon>Sphagnurus</taxon>
    </lineage>
</organism>
<feature type="signal peptide" evidence="2">
    <location>
        <begin position="1"/>
        <end position="21"/>
    </location>
</feature>
<dbReference type="EMBL" id="JABCKI010005758">
    <property type="protein sequence ID" value="KAG5638523.1"/>
    <property type="molecule type" value="Genomic_DNA"/>
</dbReference>
<comment type="caution">
    <text evidence="3">The sequence shown here is derived from an EMBL/GenBank/DDBJ whole genome shotgun (WGS) entry which is preliminary data.</text>
</comment>
<reference evidence="3" key="2">
    <citation type="submission" date="2021-10" db="EMBL/GenBank/DDBJ databases">
        <title>Phylogenomics reveals ancestral predisposition of the termite-cultivated fungus Termitomyces towards a domesticated lifestyle.</title>
        <authorList>
            <person name="Auxier B."/>
            <person name="Grum-Grzhimaylo A."/>
            <person name="Cardenas M.E."/>
            <person name="Lodge J.D."/>
            <person name="Laessoe T."/>
            <person name="Pedersen O."/>
            <person name="Smith M.E."/>
            <person name="Kuyper T.W."/>
            <person name="Franco-Molano E.A."/>
            <person name="Baroni T.J."/>
            <person name="Aanen D.K."/>
        </authorList>
    </citation>
    <scope>NUCLEOTIDE SEQUENCE</scope>
    <source>
        <strain evidence="3">D49</strain>
    </source>
</reference>
<gene>
    <name evidence="3" type="ORF">H0H81_012161</name>
</gene>
<name>A0A9P7FY73_9AGAR</name>
<dbReference type="Proteomes" id="UP000717328">
    <property type="component" value="Unassembled WGS sequence"/>
</dbReference>
<sequence>MHSFYTLCVLATTALVTLTSAAPLSPSGTDLGRSIGVDTAGGALGNVPKVQPPTAIDESRGTLDKDILPPPISPGLTEEPPSLYAILDNTKTKLAAISDKMDETPVDEKKAADIVTETTAVIAAMFDQTEALSGQPEETIFAKNDGLASADEIAQLFHDVFSLLASIRAKPALKGTIINLVPLGQFLDNVLVAIFGTNPNDRIRQVLGALLQNIFGAGFAVTPA</sequence>
<keyword evidence="2" id="KW-0732">Signal</keyword>
<evidence type="ECO:0000313" key="4">
    <source>
        <dbReference type="Proteomes" id="UP000717328"/>
    </source>
</evidence>
<accession>A0A9P7FY73</accession>
<evidence type="ECO:0000256" key="2">
    <source>
        <dbReference type="SAM" id="SignalP"/>
    </source>
</evidence>
<keyword evidence="4" id="KW-1185">Reference proteome</keyword>
<proteinExistence type="predicted"/>